<feature type="transmembrane region" description="Helical" evidence="1">
    <location>
        <begin position="6"/>
        <end position="28"/>
    </location>
</feature>
<dbReference type="Gene3D" id="3.30.700.10">
    <property type="entry name" value="Glycoprotein, Type 4 Pilin"/>
    <property type="match status" value="1"/>
</dbReference>
<dbReference type="EMBL" id="LCFQ01000013">
    <property type="protein sequence ID" value="KKS97044.1"/>
    <property type="molecule type" value="Genomic_DNA"/>
</dbReference>
<sequence length="157" mass="16701">MKHGYTLIEILVVVSIFAVVAALTTQSLMSSLRSTRKSEAIVDLRENLEFALSRAERSLRNAKSIDVCTANQIDFTNPDKSVSSVVCAPAAIDGTIQFDGEVITSESVSVTNCNFACLFPIGDPPSASLSVTGSYELTEGAEGSSATAETLVQLRTY</sequence>
<dbReference type="AlphaFoldDB" id="A0A0G1DH58"/>
<name>A0A0G1DH58_9BACT</name>
<keyword evidence="1" id="KW-0812">Transmembrane</keyword>
<dbReference type="InterPro" id="IPR045584">
    <property type="entry name" value="Pilin-like"/>
</dbReference>
<comment type="caution">
    <text evidence="2">The sequence shown here is derived from an EMBL/GenBank/DDBJ whole genome shotgun (WGS) entry which is preliminary data.</text>
</comment>
<proteinExistence type="predicted"/>
<dbReference type="NCBIfam" id="TIGR02532">
    <property type="entry name" value="IV_pilin_GFxxxE"/>
    <property type="match status" value="1"/>
</dbReference>
<accession>A0A0G1DH58</accession>
<reference evidence="2 3" key="1">
    <citation type="journal article" date="2015" name="Nature">
        <title>rRNA introns, odd ribosomes, and small enigmatic genomes across a large radiation of phyla.</title>
        <authorList>
            <person name="Brown C.T."/>
            <person name="Hug L.A."/>
            <person name="Thomas B.C."/>
            <person name="Sharon I."/>
            <person name="Castelle C.J."/>
            <person name="Singh A."/>
            <person name="Wilkins M.J."/>
            <person name="Williams K.H."/>
            <person name="Banfield J.F."/>
        </authorList>
    </citation>
    <scope>NUCLEOTIDE SEQUENCE [LARGE SCALE GENOMIC DNA]</scope>
</reference>
<organism evidence="2 3">
    <name type="scientific">Candidatus Woesebacteria bacterium GW2011_GWB1_43_14</name>
    <dbReference type="NCBI Taxonomy" id="1618578"/>
    <lineage>
        <taxon>Bacteria</taxon>
        <taxon>Candidatus Woeseibacteriota</taxon>
    </lineage>
</organism>
<dbReference type="InterPro" id="IPR012902">
    <property type="entry name" value="N_methyl_site"/>
</dbReference>
<evidence type="ECO:0000256" key="1">
    <source>
        <dbReference type="SAM" id="Phobius"/>
    </source>
</evidence>
<protein>
    <submittedName>
        <fullName evidence="2">Uncharacterized protein</fullName>
    </submittedName>
</protein>
<keyword evidence="1" id="KW-1133">Transmembrane helix</keyword>
<dbReference type="SUPFAM" id="SSF54523">
    <property type="entry name" value="Pili subunits"/>
    <property type="match status" value="1"/>
</dbReference>
<dbReference type="Pfam" id="PF07963">
    <property type="entry name" value="N_methyl"/>
    <property type="match status" value="1"/>
</dbReference>
<keyword evidence="1" id="KW-0472">Membrane</keyword>
<dbReference type="PROSITE" id="PS00409">
    <property type="entry name" value="PROKAR_NTER_METHYL"/>
    <property type="match status" value="1"/>
</dbReference>
<gene>
    <name evidence="2" type="ORF">UV74_C0013G0166</name>
</gene>
<evidence type="ECO:0000313" key="3">
    <source>
        <dbReference type="Proteomes" id="UP000034090"/>
    </source>
</evidence>
<evidence type="ECO:0000313" key="2">
    <source>
        <dbReference type="EMBL" id="KKS97044.1"/>
    </source>
</evidence>
<dbReference type="STRING" id="1618578.UV74_C0013G0166"/>
<dbReference type="Proteomes" id="UP000034090">
    <property type="component" value="Unassembled WGS sequence"/>
</dbReference>